<gene>
    <name evidence="2" type="ORF">UCRPC4_g01977</name>
</gene>
<feature type="compositionally biased region" description="Polar residues" evidence="1">
    <location>
        <begin position="88"/>
        <end position="101"/>
    </location>
</feature>
<feature type="region of interest" description="Disordered" evidence="1">
    <location>
        <begin position="632"/>
        <end position="727"/>
    </location>
</feature>
<protein>
    <submittedName>
        <fullName evidence="2">Uncharacterized protein</fullName>
    </submittedName>
</protein>
<comment type="caution">
    <text evidence="2">The sequence shown here is derived from an EMBL/GenBank/DDBJ whole genome shotgun (WGS) entry which is preliminary data.</text>
</comment>
<evidence type="ECO:0000256" key="1">
    <source>
        <dbReference type="SAM" id="MobiDB-lite"/>
    </source>
</evidence>
<evidence type="ECO:0000313" key="2">
    <source>
        <dbReference type="EMBL" id="KKY25171.1"/>
    </source>
</evidence>
<feature type="compositionally biased region" description="Low complexity" evidence="1">
    <location>
        <begin position="447"/>
        <end position="461"/>
    </location>
</feature>
<feature type="compositionally biased region" description="Polar residues" evidence="1">
    <location>
        <begin position="422"/>
        <end position="433"/>
    </location>
</feature>
<feature type="compositionally biased region" description="Polar residues" evidence="1">
    <location>
        <begin position="208"/>
        <end position="218"/>
    </location>
</feature>
<evidence type="ECO:0000313" key="3">
    <source>
        <dbReference type="Proteomes" id="UP000053317"/>
    </source>
</evidence>
<dbReference type="Proteomes" id="UP000053317">
    <property type="component" value="Unassembled WGS sequence"/>
</dbReference>
<feature type="region of interest" description="Disordered" evidence="1">
    <location>
        <begin position="193"/>
        <end position="218"/>
    </location>
</feature>
<feature type="compositionally biased region" description="Polar residues" evidence="1">
    <location>
        <begin position="471"/>
        <end position="498"/>
    </location>
</feature>
<proteinExistence type="predicted"/>
<feature type="compositionally biased region" description="Basic and acidic residues" evidence="1">
    <location>
        <begin position="694"/>
        <end position="709"/>
    </location>
</feature>
<name>A0A0G2ESM6_PHACM</name>
<feature type="compositionally biased region" description="Polar residues" evidence="1">
    <location>
        <begin position="382"/>
        <end position="400"/>
    </location>
</feature>
<dbReference type="AlphaFoldDB" id="A0A0G2ESM6"/>
<feature type="region of interest" description="Disordered" evidence="1">
    <location>
        <begin position="1"/>
        <end position="160"/>
    </location>
</feature>
<feature type="region of interest" description="Disordered" evidence="1">
    <location>
        <begin position="369"/>
        <end position="498"/>
    </location>
</feature>
<keyword evidence="3" id="KW-1185">Reference proteome</keyword>
<reference evidence="2 3" key="1">
    <citation type="submission" date="2015-05" db="EMBL/GenBank/DDBJ databases">
        <title>Distinctive expansion of gene families associated with plant cell wall degradation and secondary metabolism in the genomes of grapevine trunk pathogens.</title>
        <authorList>
            <person name="Lawrence D.P."/>
            <person name="Travadon R."/>
            <person name="Rolshausen P.E."/>
            <person name="Baumgartner K."/>
        </authorList>
    </citation>
    <scope>NUCLEOTIDE SEQUENCE [LARGE SCALE GENOMIC DNA]</scope>
    <source>
        <strain evidence="2">UCRPC4</strain>
    </source>
</reference>
<sequence>MDQEGWDLISGKNRRKSYSPSPRSTNPDDSQQTRARSLRRQPQPTAKALDQDGWNILARKSGRKSSSPKRETLSLDQIRPSKKRKLNGSATSSPVSPQQFTRDVIGHMEQNLGPHDQSRSTPQGVKVEGRGKMGKIASPTPTNEVKDEEDTVNNPTPVEMNDYPVSGHVKEQALWIAWKIYDAKRLIISRPRLGKSKLPNGSGDHAPNSFSEADSSEEATQTSVIRLMHEDASKVYVPWASYTMLSPGFAKAHFPESGEQSSAQTSTIHLLCAVLAVLAVEIPDDEDQKNADQLSRLLESGNVSSVADAIKTLSKNRLVARTISKLLRETGTLSKGISKPAPKYEGNKLRVDVQKRNKQDRSLSKTFLRMSEVPQGRPITPPEQTVKINGTAWKTESSAPPTEKKGRSEHTFDQPSKRRALRQSTDDQFSTSYADRGLTTPVLSTHSSSSRKSSSRSLRSSTDTIRVGSKPQKTPESVSASVNSSPIHNTSPIGVPSSITSFESNASVGPLESGNGLSKDQNDLQVLEKPSSLQKRMAHAVNVNVPGLLVDEENWTFDETFPSFKSPSESAKDVLPIHQRMVEPSAERETDDETMIRASKRQRKPTERIMEATEADPSIRSPIRALVRPEATLDPIDTKPGPKSGGLQTGAPLLRLKLKRRESVTPLSESEKTRNVSLEPLSNGQGNPVGKTALVERRGVQDDIIDEHPRSHRKMDKNSDRSPSKSSLIVKLRLPNAATVSAQTHSDPYLALSRFEQNLVDQLLELCNKAASSK</sequence>
<dbReference type="EMBL" id="LCWF01000047">
    <property type="protein sequence ID" value="KKY25171.1"/>
    <property type="molecule type" value="Genomic_DNA"/>
</dbReference>
<feature type="compositionally biased region" description="Basic and acidic residues" evidence="1">
    <location>
        <begin position="402"/>
        <end position="416"/>
    </location>
</feature>
<reference evidence="2 3" key="2">
    <citation type="submission" date="2015-05" db="EMBL/GenBank/DDBJ databases">
        <authorList>
            <person name="Morales-Cruz A."/>
            <person name="Amrine K.C."/>
            <person name="Cantu D."/>
        </authorList>
    </citation>
    <scope>NUCLEOTIDE SEQUENCE [LARGE SCALE GENOMIC DNA]</scope>
    <source>
        <strain evidence="2">UCRPC4</strain>
    </source>
</reference>
<organism evidence="2 3">
    <name type="scientific">Phaeomoniella chlamydospora</name>
    <name type="common">Phaeoacremonium chlamydosporum</name>
    <dbReference type="NCBI Taxonomy" id="158046"/>
    <lineage>
        <taxon>Eukaryota</taxon>
        <taxon>Fungi</taxon>
        <taxon>Dikarya</taxon>
        <taxon>Ascomycota</taxon>
        <taxon>Pezizomycotina</taxon>
        <taxon>Eurotiomycetes</taxon>
        <taxon>Chaetothyriomycetidae</taxon>
        <taxon>Phaeomoniellales</taxon>
        <taxon>Phaeomoniellaceae</taxon>
        <taxon>Phaeomoniella</taxon>
    </lineage>
</organism>
<accession>A0A0G2ESM6</accession>
<feature type="compositionally biased region" description="Polar residues" evidence="1">
    <location>
        <begin position="18"/>
        <end position="44"/>
    </location>
</feature>